<evidence type="ECO:0008006" key="3">
    <source>
        <dbReference type="Google" id="ProtNLM"/>
    </source>
</evidence>
<evidence type="ECO:0000313" key="2">
    <source>
        <dbReference type="Proteomes" id="UP001498398"/>
    </source>
</evidence>
<keyword evidence="2" id="KW-1185">Reference proteome</keyword>
<name>A0ABR1JDR3_9AGAR</name>
<dbReference type="EMBL" id="JBANRG010000021">
    <property type="protein sequence ID" value="KAK7456473.1"/>
    <property type="molecule type" value="Genomic_DNA"/>
</dbReference>
<dbReference type="Proteomes" id="UP001498398">
    <property type="component" value="Unassembled WGS sequence"/>
</dbReference>
<evidence type="ECO:0000313" key="1">
    <source>
        <dbReference type="EMBL" id="KAK7456473.1"/>
    </source>
</evidence>
<protein>
    <recommendedName>
        <fullName evidence="3">Transposase</fullName>
    </recommendedName>
</protein>
<organism evidence="1 2">
    <name type="scientific">Marasmiellus scandens</name>
    <dbReference type="NCBI Taxonomy" id="2682957"/>
    <lineage>
        <taxon>Eukaryota</taxon>
        <taxon>Fungi</taxon>
        <taxon>Dikarya</taxon>
        <taxon>Basidiomycota</taxon>
        <taxon>Agaricomycotina</taxon>
        <taxon>Agaricomycetes</taxon>
        <taxon>Agaricomycetidae</taxon>
        <taxon>Agaricales</taxon>
        <taxon>Marasmiineae</taxon>
        <taxon>Omphalotaceae</taxon>
        <taxon>Marasmiellus</taxon>
    </lineage>
</organism>
<reference evidence="1 2" key="1">
    <citation type="submission" date="2024-01" db="EMBL/GenBank/DDBJ databases">
        <title>A draft genome for the cacao thread blight pathogen Marasmiellus scandens.</title>
        <authorList>
            <person name="Baruah I.K."/>
            <person name="Leung J."/>
            <person name="Bukari Y."/>
            <person name="Amoako-Attah I."/>
            <person name="Meinhardt L.W."/>
            <person name="Bailey B.A."/>
            <person name="Cohen S.P."/>
        </authorList>
    </citation>
    <scope>NUCLEOTIDE SEQUENCE [LARGE SCALE GENOMIC DNA]</scope>
    <source>
        <strain evidence="1 2">GH-19</strain>
    </source>
</reference>
<gene>
    <name evidence="1" type="ORF">VKT23_010722</name>
</gene>
<sequence>MSPHFWVFEPYSVLCHLYKDEYEDLKLKAPPRVGKGNLAPHNYARDQLAKNHENKLDHAQAIADAWNQTLREAEAGGVITGISPELAHSRVEQGIQAVKSGLSSIQKRFGIRQMTILSWEEFDPERKVKLPQLIW</sequence>
<accession>A0ABR1JDR3</accession>
<comment type="caution">
    <text evidence="1">The sequence shown here is derived from an EMBL/GenBank/DDBJ whole genome shotgun (WGS) entry which is preliminary data.</text>
</comment>
<proteinExistence type="predicted"/>